<proteinExistence type="predicted"/>
<protein>
    <submittedName>
        <fullName evidence="2">Glycine-rich cell wall structural protein 1-like</fullName>
    </submittedName>
</protein>
<gene>
    <name evidence="2" type="primary">LOC107779448</name>
</gene>
<organism evidence="1 2">
    <name type="scientific">Nicotiana tabacum</name>
    <name type="common">Common tobacco</name>
    <dbReference type="NCBI Taxonomy" id="4097"/>
    <lineage>
        <taxon>Eukaryota</taxon>
        <taxon>Viridiplantae</taxon>
        <taxon>Streptophyta</taxon>
        <taxon>Embryophyta</taxon>
        <taxon>Tracheophyta</taxon>
        <taxon>Spermatophyta</taxon>
        <taxon>Magnoliopsida</taxon>
        <taxon>eudicotyledons</taxon>
        <taxon>Gunneridae</taxon>
        <taxon>Pentapetalae</taxon>
        <taxon>asterids</taxon>
        <taxon>lamiids</taxon>
        <taxon>Solanales</taxon>
        <taxon>Solanaceae</taxon>
        <taxon>Nicotianoideae</taxon>
        <taxon>Nicotianeae</taxon>
        <taxon>Nicotiana</taxon>
    </lineage>
</organism>
<dbReference type="KEGG" id="nta:107779448"/>
<accession>A0A1S3YT06</accession>
<sequence>MTRGPSPVKIELNALTTRNMNGVNVTPLLIEFKKFIASISSELGLDSGRTWFKRKLSNENVSLVAANVTTSDYQGGIDDTGNIGGFAADNGTTGGTGLGIGGSISGGAGAGIGGRLGIGVGPIGAGVEGGVGVGIGAGIRAGVGAGGMGGAGGSGGGLSGGVGTGLGGGSTGGGFGGGWP</sequence>
<reference evidence="1" key="1">
    <citation type="journal article" date="2014" name="Nat. Commun.">
        <title>The tobacco genome sequence and its comparison with those of tomato and potato.</title>
        <authorList>
            <person name="Sierro N."/>
            <person name="Battey J.N."/>
            <person name="Ouadi S."/>
            <person name="Bakaher N."/>
            <person name="Bovet L."/>
            <person name="Willig A."/>
            <person name="Goepfert S."/>
            <person name="Peitsch M.C."/>
            <person name="Ivanov N.V."/>
        </authorList>
    </citation>
    <scope>NUCLEOTIDE SEQUENCE [LARGE SCALE GENOMIC DNA]</scope>
</reference>
<reference evidence="2" key="2">
    <citation type="submission" date="2025-08" db="UniProtKB">
        <authorList>
            <consortium name="RefSeq"/>
        </authorList>
    </citation>
    <scope>IDENTIFICATION</scope>
</reference>
<name>A0A1S3YT06_TOBAC</name>
<dbReference type="PaxDb" id="4097-A0A1S3YT06"/>
<dbReference type="STRING" id="4097.A0A1S3YT06"/>
<dbReference type="AlphaFoldDB" id="A0A1S3YT06"/>
<dbReference type="RefSeq" id="XP_016455371.1">
    <property type="nucleotide sequence ID" value="XM_016599885.1"/>
</dbReference>
<evidence type="ECO:0000313" key="2">
    <source>
        <dbReference type="RefSeq" id="XP_016455371.1"/>
    </source>
</evidence>
<dbReference type="Proteomes" id="UP000790787">
    <property type="component" value="Chromosome 10"/>
</dbReference>
<dbReference type="GeneID" id="107779448"/>
<evidence type="ECO:0000313" key="1">
    <source>
        <dbReference type="Proteomes" id="UP000790787"/>
    </source>
</evidence>
<keyword evidence="1" id="KW-1185">Reference proteome</keyword>